<comment type="caution">
    <text evidence="2">The sequence shown here is derived from an EMBL/GenBank/DDBJ whole genome shotgun (WGS) entry which is preliminary data.</text>
</comment>
<gene>
    <name evidence="2" type="ORF">JMJ54_11755</name>
</gene>
<sequence>MPDKPFRLLLLVFVVLLLWRMLSPARRAEAHRSVRIAARVLLASAAIALAVHFFR</sequence>
<proteinExistence type="predicted"/>
<protein>
    <submittedName>
        <fullName evidence="2">Uncharacterized protein</fullName>
    </submittedName>
</protein>
<dbReference type="InterPro" id="IPR058186">
    <property type="entry name" value="MIGRI"/>
</dbReference>
<dbReference type="NCBIfam" id="NF047648">
    <property type="entry name" value="MIGRI_fam"/>
    <property type="match status" value="1"/>
</dbReference>
<dbReference type="EMBL" id="JAESND010000005">
    <property type="protein sequence ID" value="MBM3116506.1"/>
    <property type="molecule type" value="Genomic_DNA"/>
</dbReference>
<evidence type="ECO:0000313" key="3">
    <source>
        <dbReference type="Proteomes" id="UP000809431"/>
    </source>
</evidence>
<reference evidence="2 3" key="1">
    <citation type="submission" date="2021-01" db="EMBL/GenBank/DDBJ databases">
        <title>Draft Genome Sequence and Polyhydroxyalkanoate Biosynthetic Potential of Jeongeupia naejangsanensis Type Strain DSM 24253.</title>
        <authorList>
            <person name="Turrini P."/>
            <person name="Artuso I."/>
            <person name="Lugli G.A."/>
            <person name="Frangipani E."/>
            <person name="Ventura M."/>
            <person name="Visca P."/>
        </authorList>
    </citation>
    <scope>NUCLEOTIDE SEQUENCE [LARGE SCALE GENOMIC DNA]</scope>
    <source>
        <strain evidence="2 3">DSM 24253</strain>
    </source>
</reference>
<evidence type="ECO:0000256" key="1">
    <source>
        <dbReference type="SAM" id="Phobius"/>
    </source>
</evidence>
<organism evidence="2 3">
    <name type="scientific">Jeongeupia naejangsanensis</name>
    <dbReference type="NCBI Taxonomy" id="613195"/>
    <lineage>
        <taxon>Bacteria</taxon>
        <taxon>Pseudomonadati</taxon>
        <taxon>Pseudomonadota</taxon>
        <taxon>Betaproteobacteria</taxon>
        <taxon>Neisseriales</taxon>
        <taxon>Chitinibacteraceae</taxon>
        <taxon>Jeongeupia</taxon>
    </lineage>
</organism>
<feature type="transmembrane region" description="Helical" evidence="1">
    <location>
        <begin position="37"/>
        <end position="54"/>
    </location>
</feature>
<keyword evidence="1" id="KW-1133">Transmembrane helix</keyword>
<name>A0ABS2BLM3_9NEIS</name>
<accession>A0ABS2BLM3</accession>
<keyword evidence="3" id="KW-1185">Reference proteome</keyword>
<keyword evidence="1" id="KW-0812">Transmembrane</keyword>
<keyword evidence="1" id="KW-0472">Membrane</keyword>
<dbReference type="Proteomes" id="UP000809431">
    <property type="component" value="Unassembled WGS sequence"/>
</dbReference>
<dbReference type="RefSeq" id="WP_203538751.1">
    <property type="nucleotide sequence ID" value="NZ_JAESND010000005.1"/>
</dbReference>
<evidence type="ECO:0000313" key="2">
    <source>
        <dbReference type="EMBL" id="MBM3116506.1"/>
    </source>
</evidence>